<dbReference type="AlphaFoldDB" id="A0A6G0W007"/>
<name>A0A6G0W007_APHCR</name>
<reference evidence="1 2" key="1">
    <citation type="submission" date="2019-08" db="EMBL/GenBank/DDBJ databases">
        <title>Whole genome of Aphis craccivora.</title>
        <authorList>
            <person name="Voronova N.V."/>
            <person name="Shulinski R.S."/>
            <person name="Bandarenka Y.V."/>
            <person name="Zhorov D.G."/>
            <person name="Warner D."/>
        </authorList>
    </citation>
    <scope>NUCLEOTIDE SEQUENCE [LARGE SCALE GENOMIC DNA]</scope>
    <source>
        <strain evidence="1">180601</strain>
        <tissue evidence="1">Whole Body</tissue>
    </source>
</reference>
<dbReference type="Proteomes" id="UP000478052">
    <property type="component" value="Unassembled WGS sequence"/>
</dbReference>
<protein>
    <submittedName>
        <fullName evidence="1">DUF1758 domain-containing protein</fullName>
    </submittedName>
</protein>
<proteinExistence type="predicted"/>
<gene>
    <name evidence="1" type="ORF">FWK35_00031154</name>
</gene>
<evidence type="ECO:0000313" key="1">
    <source>
        <dbReference type="EMBL" id="KAF0716102.1"/>
    </source>
</evidence>
<sequence length="138" mass="15399">MSDLNALIAQRGQIKAQLTRFATYLRTNGGDDVDFEQIKQIEEEDSANGDNEKYRDEFENLYFENMAKSEKIFKRADSINTSASPSNVGGNAHICIKNDNTASINPNVNSIVKLAPLEIPQFSGAYTEWAAYHDIFSA</sequence>
<dbReference type="OrthoDB" id="6627819at2759"/>
<dbReference type="EMBL" id="VUJU01010049">
    <property type="protein sequence ID" value="KAF0716102.1"/>
    <property type="molecule type" value="Genomic_DNA"/>
</dbReference>
<keyword evidence="2" id="KW-1185">Reference proteome</keyword>
<evidence type="ECO:0000313" key="2">
    <source>
        <dbReference type="Proteomes" id="UP000478052"/>
    </source>
</evidence>
<accession>A0A6G0W007</accession>
<comment type="caution">
    <text evidence="1">The sequence shown here is derived from an EMBL/GenBank/DDBJ whole genome shotgun (WGS) entry which is preliminary data.</text>
</comment>
<organism evidence="1 2">
    <name type="scientific">Aphis craccivora</name>
    <name type="common">Cowpea aphid</name>
    <dbReference type="NCBI Taxonomy" id="307492"/>
    <lineage>
        <taxon>Eukaryota</taxon>
        <taxon>Metazoa</taxon>
        <taxon>Ecdysozoa</taxon>
        <taxon>Arthropoda</taxon>
        <taxon>Hexapoda</taxon>
        <taxon>Insecta</taxon>
        <taxon>Pterygota</taxon>
        <taxon>Neoptera</taxon>
        <taxon>Paraneoptera</taxon>
        <taxon>Hemiptera</taxon>
        <taxon>Sternorrhyncha</taxon>
        <taxon>Aphidomorpha</taxon>
        <taxon>Aphidoidea</taxon>
        <taxon>Aphididae</taxon>
        <taxon>Aphidini</taxon>
        <taxon>Aphis</taxon>
        <taxon>Aphis</taxon>
    </lineage>
</organism>